<comment type="subcellular location">
    <subcellularLocation>
        <location evidence="1">Cytoplasm</location>
        <location evidence="1">Cytoskeleton</location>
    </subcellularLocation>
</comment>
<feature type="domain" description="TOG" evidence="7">
    <location>
        <begin position="1"/>
        <end position="213"/>
    </location>
</feature>
<evidence type="ECO:0000313" key="9">
    <source>
        <dbReference type="Proteomes" id="UP001558652"/>
    </source>
</evidence>
<dbReference type="InterPro" id="IPR016024">
    <property type="entry name" value="ARM-type_fold"/>
</dbReference>
<keyword evidence="2" id="KW-0963">Cytoplasm</keyword>
<dbReference type="Gene3D" id="1.25.10.10">
    <property type="entry name" value="Leucine-rich Repeat Variant"/>
    <property type="match status" value="1"/>
</dbReference>
<evidence type="ECO:0000256" key="3">
    <source>
        <dbReference type="ARBA" id="ARBA00022737"/>
    </source>
</evidence>
<feature type="repeat" description="HEAT" evidence="6">
    <location>
        <begin position="165"/>
        <end position="203"/>
    </location>
</feature>
<evidence type="ECO:0000313" key="8">
    <source>
        <dbReference type="EMBL" id="KAL1140354.1"/>
    </source>
</evidence>
<dbReference type="InterPro" id="IPR024395">
    <property type="entry name" value="CLASP_N_dom"/>
</dbReference>
<dbReference type="InterPro" id="IPR021133">
    <property type="entry name" value="HEAT_type_2"/>
</dbReference>
<name>A0ABD0ZJX2_9HEMI</name>
<dbReference type="GO" id="GO:0005856">
    <property type="term" value="C:cytoskeleton"/>
    <property type="evidence" value="ECO:0007669"/>
    <property type="project" value="UniProtKB-SubCell"/>
</dbReference>
<dbReference type="EMBL" id="JBFDAA010000001">
    <property type="protein sequence ID" value="KAL1140354.1"/>
    <property type="molecule type" value="Genomic_DNA"/>
</dbReference>
<keyword evidence="9" id="KW-1185">Reference proteome</keyword>
<dbReference type="SMART" id="SM01349">
    <property type="entry name" value="TOG"/>
    <property type="match status" value="1"/>
</dbReference>
<dbReference type="InterPro" id="IPR011989">
    <property type="entry name" value="ARM-like"/>
</dbReference>
<dbReference type="PROSITE" id="PS50077">
    <property type="entry name" value="HEAT_REPEAT"/>
    <property type="match status" value="1"/>
</dbReference>
<evidence type="ECO:0000256" key="5">
    <source>
        <dbReference type="ARBA" id="ARBA00025722"/>
    </source>
</evidence>
<dbReference type="AlphaFoldDB" id="A0ABD0ZJX2"/>
<evidence type="ECO:0000256" key="1">
    <source>
        <dbReference type="ARBA" id="ARBA00004245"/>
    </source>
</evidence>
<gene>
    <name evidence="8" type="ORF">AAG570_000286</name>
</gene>
<evidence type="ECO:0000256" key="2">
    <source>
        <dbReference type="ARBA" id="ARBA00022490"/>
    </source>
</evidence>
<dbReference type="InterPro" id="IPR045110">
    <property type="entry name" value="XMAP215"/>
</dbReference>
<dbReference type="Proteomes" id="UP001558652">
    <property type="component" value="Unassembled WGS sequence"/>
</dbReference>
<evidence type="ECO:0000256" key="4">
    <source>
        <dbReference type="ARBA" id="ARBA00023212"/>
    </source>
</evidence>
<protein>
    <recommendedName>
        <fullName evidence="7">TOG domain-containing protein</fullName>
    </recommendedName>
</protein>
<evidence type="ECO:0000256" key="6">
    <source>
        <dbReference type="PROSITE-ProRule" id="PRU00103"/>
    </source>
</evidence>
<comment type="similarity">
    <text evidence="5">Belongs to the TOG/XMAP215 family.</text>
</comment>
<organism evidence="8 9">
    <name type="scientific">Ranatra chinensis</name>
    <dbReference type="NCBI Taxonomy" id="642074"/>
    <lineage>
        <taxon>Eukaryota</taxon>
        <taxon>Metazoa</taxon>
        <taxon>Ecdysozoa</taxon>
        <taxon>Arthropoda</taxon>
        <taxon>Hexapoda</taxon>
        <taxon>Insecta</taxon>
        <taxon>Pterygota</taxon>
        <taxon>Neoptera</taxon>
        <taxon>Paraneoptera</taxon>
        <taxon>Hemiptera</taxon>
        <taxon>Heteroptera</taxon>
        <taxon>Panheteroptera</taxon>
        <taxon>Nepomorpha</taxon>
        <taxon>Nepidae</taxon>
        <taxon>Ranatrinae</taxon>
        <taxon>Ranatra</taxon>
    </lineage>
</organism>
<keyword evidence="3" id="KW-0677">Repeat</keyword>
<accession>A0ABD0ZJX2</accession>
<keyword evidence="4" id="KW-0206">Cytoskeleton</keyword>
<dbReference type="Pfam" id="PF12348">
    <property type="entry name" value="CLASP_N"/>
    <property type="match status" value="1"/>
</dbReference>
<comment type="caution">
    <text evidence="8">The sequence shown here is derived from an EMBL/GenBank/DDBJ whole genome shotgun (WGS) entry which is preliminary data.</text>
</comment>
<reference evidence="8 9" key="1">
    <citation type="submission" date="2024-07" db="EMBL/GenBank/DDBJ databases">
        <title>Chromosome-level genome assembly of the water stick insect Ranatra chinensis (Heteroptera: Nepidae).</title>
        <authorList>
            <person name="Liu X."/>
        </authorList>
    </citation>
    <scope>NUCLEOTIDE SEQUENCE [LARGE SCALE GENOMIC DNA]</scope>
    <source>
        <strain evidence="8">Cailab_2021Rc</strain>
        <tissue evidence="8">Muscle</tissue>
    </source>
</reference>
<proteinExistence type="inferred from homology"/>
<dbReference type="PANTHER" id="PTHR12609">
    <property type="entry name" value="MICROTUBULE ASSOCIATED PROTEIN XMAP215"/>
    <property type="match status" value="1"/>
</dbReference>
<sequence length="213" mass="23755">MCDKDMDAFLPQLSTTDTKQKLVIGNELLAYLQNGSSIECSDIGLVVDSLIPWIHSSNFKVSQMGLDLMTELAVRMGTYFKPYIPTVLPAVVDRLGDSKELVRERCQLLLQALMEHGALTPQQLFERLNPAAFCHKNSNVRDEVLRCLSSTLNQHGAGCVSISKLVPSLIKLLSDPNSLVRDTALSTFLNIYRHVGDRLRNDLIKKHNVPPPK</sequence>
<evidence type="ECO:0000259" key="7">
    <source>
        <dbReference type="SMART" id="SM01349"/>
    </source>
</evidence>
<dbReference type="GO" id="GO:0000226">
    <property type="term" value="P:microtubule cytoskeleton organization"/>
    <property type="evidence" value="ECO:0007669"/>
    <property type="project" value="UniProtKB-ARBA"/>
</dbReference>
<dbReference type="SUPFAM" id="SSF48371">
    <property type="entry name" value="ARM repeat"/>
    <property type="match status" value="1"/>
</dbReference>
<dbReference type="InterPro" id="IPR034085">
    <property type="entry name" value="TOG"/>
</dbReference>